<name>A0ABS6V8D9_9SPHN</name>
<evidence type="ECO:0000313" key="1">
    <source>
        <dbReference type="EMBL" id="MBW0145844.1"/>
    </source>
</evidence>
<organism evidence="1 2">
    <name type="scientific">Sphingomicrobium clamense</name>
    <dbReference type="NCBI Taxonomy" id="2851013"/>
    <lineage>
        <taxon>Bacteria</taxon>
        <taxon>Pseudomonadati</taxon>
        <taxon>Pseudomonadota</taxon>
        <taxon>Alphaproteobacteria</taxon>
        <taxon>Sphingomonadales</taxon>
        <taxon>Sphingomonadaceae</taxon>
        <taxon>Sphingomicrobium</taxon>
    </lineage>
</organism>
<dbReference type="CDD" id="cd01301">
    <property type="entry name" value="rDP_like"/>
    <property type="match status" value="1"/>
</dbReference>
<dbReference type="Proteomes" id="UP000698028">
    <property type="component" value="Unassembled WGS sequence"/>
</dbReference>
<comment type="caution">
    <text evidence="1">The sequence shown here is derived from an EMBL/GenBank/DDBJ whole genome shotgun (WGS) entry which is preliminary data.</text>
</comment>
<accession>A0ABS6V8D9</accession>
<keyword evidence="2" id="KW-1185">Reference proteome</keyword>
<proteinExistence type="predicted"/>
<sequence>MLSAVIAASIAAQPTPVPEIAPDVKARIDRILAETPLVDGHNDLPIATRFRREGDVANLQSDSEPLHTDMDRLKAGGVGAQLWSVYIPASITGDEAVRYTIEQIDITDRLIAAYPDTLAWADTADEIEAIHASGRIASFAGIEGGHQIGGNLAALRQFRKLGAIYMTLTHSATTGWADSATDAPKHDGLSDFGVEVIKEMNRIGMLVDLSHVTEAAMHDALDASRAPVIFSHSSARGVGGHPRNVPDSVLERLSDNGGVVMVTFVPSFISDENWDWFANRSAYRARHEAKHPGETPEELAAALERWEERNPMPRVTVSMVANHVDHIARVAGYDHVGIGGDFDGISSTVDGLDSVDDYPNLFAELIARGWSDENLAKLAGGNFLRALRGAEAAAAAMADVPPSLDKPDMED</sequence>
<dbReference type="PROSITE" id="PS51365">
    <property type="entry name" value="RENAL_DIPEPTIDASE_2"/>
    <property type="match status" value="1"/>
</dbReference>
<reference evidence="1 2" key="1">
    <citation type="submission" date="2021-07" db="EMBL/GenBank/DDBJ databases">
        <title>The draft genome sequence of Sphingomicrobium sp. B8.</title>
        <authorList>
            <person name="Mu L."/>
        </authorList>
    </citation>
    <scope>NUCLEOTIDE SEQUENCE [LARGE SCALE GENOMIC DNA]</scope>
    <source>
        <strain evidence="1 2">B8</strain>
    </source>
</reference>
<dbReference type="RefSeq" id="WP_218633724.1">
    <property type="nucleotide sequence ID" value="NZ_JAHVAH010000001.1"/>
</dbReference>
<dbReference type="PANTHER" id="PTHR10443">
    <property type="entry name" value="MICROSOMAL DIPEPTIDASE"/>
    <property type="match status" value="1"/>
</dbReference>
<dbReference type="EMBL" id="JAHVAH010000001">
    <property type="protein sequence ID" value="MBW0145844.1"/>
    <property type="molecule type" value="Genomic_DNA"/>
</dbReference>
<dbReference type="PANTHER" id="PTHR10443:SF12">
    <property type="entry name" value="DIPEPTIDASE"/>
    <property type="match status" value="1"/>
</dbReference>
<dbReference type="InterPro" id="IPR008257">
    <property type="entry name" value="Pept_M19"/>
</dbReference>
<dbReference type="Pfam" id="PF01244">
    <property type="entry name" value="Peptidase_M19"/>
    <property type="match status" value="1"/>
</dbReference>
<gene>
    <name evidence="1" type="ORF">KTQ36_11130</name>
</gene>
<evidence type="ECO:0000313" key="2">
    <source>
        <dbReference type="Proteomes" id="UP000698028"/>
    </source>
</evidence>
<protein>
    <submittedName>
        <fullName evidence="1">Dipeptidase</fullName>
    </submittedName>
</protein>